<dbReference type="CDD" id="cd08204">
    <property type="entry name" value="ArfGap"/>
    <property type="match status" value="1"/>
</dbReference>
<accession>A0A4S9L6Q7</accession>
<feature type="region of interest" description="Disordered" evidence="2">
    <location>
        <begin position="130"/>
        <end position="155"/>
    </location>
</feature>
<evidence type="ECO:0000256" key="1">
    <source>
        <dbReference type="PROSITE-ProRule" id="PRU00288"/>
    </source>
</evidence>
<dbReference type="Gene3D" id="1.10.8.10">
    <property type="entry name" value="DNA helicase RuvA subunit, C-terminal domain"/>
    <property type="match status" value="1"/>
</dbReference>
<feature type="compositionally biased region" description="Low complexity" evidence="2">
    <location>
        <begin position="331"/>
        <end position="344"/>
    </location>
</feature>
<dbReference type="GO" id="GO:0005737">
    <property type="term" value="C:cytoplasm"/>
    <property type="evidence" value="ECO:0007669"/>
    <property type="project" value="TreeGrafter"/>
</dbReference>
<dbReference type="GO" id="GO:0008270">
    <property type="term" value="F:zinc ion binding"/>
    <property type="evidence" value="ECO:0007669"/>
    <property type="project" value="UniProtKB-KW"/>
</dbReference>
<dbReference type="AlphaFoldDB" id="A0A4S9L6Q7"/>
<evidence type="ECO:0000259" key="3">
    <source>
        <dbReference type="PROSITE" id="PS50030"/>
    </source>
</evidence>
<dbReference type="SMART" id="SM00105">
    <property type="entry name" value="ArfGap"/>
    <property type="match status" value="1"/>
</dbReference>
<feature type="region of interest" description="Disordered" evidence="2">
    <location>
        <begin position="368"/>
        <end position="417"/>
    </location>
</feature>
<evidence type="ECO:0000259" key="4">
    <source>
        <dbReference type="PROSITE" id="PS50115"/>
    </source>
</evidence>
<dbReference type="InterPro" id="IPR037278">
    <property type="entry name" value="ARFGAP/RecO"/>
</dbReference>
<keyword evidence="1" id="KW-0863">Zinc-finger</keyword>
<dbReference type="Gene3D" id="1.10.220.150">
    <property type="entry name" value="Arf GTPase activating protein"/>
    <property type="match status" value="1"/>
</dbReference>
<feature type="compositionally biased region" description="Polar residues" evidence="2">
    <location>
        <begin position="490"/>
        <end position="508"/>
    </location>
</feature>
<feature type="region of interest" description="Disordered" evidence="2">
    <location>
        <begin position="615"/>
        <end position="668"/>
    </location>
</feature>
<dbReference type="SUPFAM" id="SSF57863">
    <property type="entry name" value="ArfGap/RecO-like zinc finger"/>
    <property type="match status" value="1"/>
</dbReference>
<keyword evidence="1" id="KW-0862">Zinc</keyword>
<dbReference type="PANTHER" id="PTHR45705:SF7">
    <property type="entry name" value="ACTIVATING PROTEIN FOR ARF, PUTATIVE (AFU_ORTHOLOGUE AFUA_4G09120)-RELATED"/>
    <property type="match status" value="1"/>
</dbReference>
<dbReference type="PANTHER" id="PTHR45705">
    <property type="entry name" value="FI20236P1"/>
    <property type="match status" value="1"/>
</dbReference>
<feature type="compositionally biased region" description="Polar residues" evidence="2">
    <location>
        <begin position="88"/>
        <end position="99"/>
    </location>
</feature>
<dbReference type="GO" id="GO:0005096">
    <property type="term" value="F:GTPase activator activity"/>
    <property type="evidence" value="ECO:0007669"/>
    <property type="project" value="InterPro"/>
</dbReference>
<feature type="domain" description="Arf-GAP" evidence="4">
    <location>
        <begin position="15"/>
        <end position="136"/>
    </location>
</feature>
<dbReference type="InterPro" id="IPR009060">
    <property type="entry name" value="UBA-like_sf"/>
</dbReference>
<proteinExistence type="predicted"/>
<dbReference type="PRINTS" id="PR00405">
    <property type="entry name" value="REVINTRACTNG"/>
</dbReference>
<feature type="region of interest" description="Disordered" evidence="2">
    <location>
        <begin position="316"/>
        <end position="344"/>
    </location>
</feature>
<dbReference type="SUPFAM" id="SSF46934">
    <property type="entry name" value="UBA-like"/>
    <property type="match status" value="1"/>
</dbReference>
<dbReference type="Proteomes" id="UP000306584">
    <property type="component" value="Unassembled WGS sequence"/>
</dbReference>
<evidence type="ECO:0000313" key="5">
    <source>
        <dbReference type="EMBL" id="THY24322.1"/>
    </source>
</evidence>
<dbReference type="Pfam" id="PF01412">
    <property type="entry name" value="ArfGap"/>
    <property type="match status" value="1"/>
</dbReference>
<protein>
    <submittedName>
        <fullName evidence="5">ArfGap-domain-containing protein</fullName>
    </submittedName>
</protein>
<keyword evidence="1" id="KW-0479">Metal-binding</keyword>
<reference evidence="5 6" key="1">
    <citation type="submission" date="2018-10" db="EMBL/GenBank/DDBJ databases">
        <title>Fifty Aureobasidium pullulans genomes reveal a recombining polyextremotolerant generalist.</title>
        <authorList>
            <person name="Gostincar C."/>
            <person name="Turk M."/>
            <person name="Zajc J."/>
            <person name="Gunde-Cimerman N."/>
        </authorList>
    </citation>
    <scope>NUCLEOTIDE SEQUENCE [LARGE SCALE GENOMIC DNA]</scope>
    <source>
        <strain evidence="5 6">EXF-6604</strain>
    </source>
</reference>
<sequence length="668" mass="73893">MASAVSKRQQARNERMLQDLLKSVPGNDRCADCAARNPAWSSWSLGIFLCMSCAALHRKMGTHISKVKSLSMDSWTPDQVDNMKRVGNATSNRTFNPQNIRPDIPTDADEVGGVMERFIRQKYEHKAFVGSRPRSHTVGGASVSSNEGVPPPLPPKPGKKFGFSLGVRSSSATQQRFTPPLSPALTGSDGRSTPPIGKMNKPSRVFGSTVGNQEEDTFDTKLASLREMGFPDTRRNSMVLKSVNGSLDKAVETLVRLGDATSGAQGTLTPMSGSTSSSNANGIYIEKQRAQEKPASSTNPFDALDLQPPRRAFTQPALSTAAPQPSYNPFLQPQSQPQAQQSLQNSFSAMQITNQQPQQYQNNPFMSQQMQQPVQAPTYPPQDAQQYQQSQPQSNPFLRKTQSQTFAPSNPFGIQLSAAPQNPWLAQTPVQTSQAQSPGAFYQPQQDFFATQPQQQQQQQQQQPQYQQHQQQQNPYHQQQQPPQQLAPQHTSNPYANMSSPQPSSNPFQIPQSSQSEPYQSYQSAHQQQQQQMAQQQMPQQQQQQLYPQPTGRFGKMDIMALYNHPQLAPSRPLQSLPENGMAPNMMPDQQQHQMQAQQMQAPQRSVTMPVGNGSMNPFGSAPPQQQQEQARAGARHVSQESRDFVGMGNGRPHSPDAFASLSARYAR</sequence>
<dbReference type="InterPro" id="IPR051718">
    <property type="entry name" value="ARF_GTPase-activating"/>
</dbReference>
<feature type="compositionally biased region" description="Low complexity" evidence="2">
    <location>
        <begin position="375"/>
        <end position="394"/>
    </location>
</feature>
<feature type="compositionally biased region" description="Low complexity" evidence="2">
    <location>
        <begin position="450"/>
        <end position="489"/>
    </location>
</feature>
<evidence type="ECO:0000313" key="6">
    <source>
        <dbReference type="Proteomes" id="UP000306584"/>
    </source>
</evidence>
<dbReference type="InterPro" id="IPR001164">
    <property type="entry name" value="ArfGAP_dom"/>
</dbReference>
<organism evidence="5 6">
    <name type="scientific">Aureobasidium pullulans</name>
    <name type="common">Black yeast</name>
    <name type="synonym">Pullularia pullulans</name>
    <dbReference type="NCBI Taxonomy" id="5580"/>
    <lineage>
        <taxon>Eukaryota</taxon>
        <taxon>Fungi</taxon>
        <taxon>Dikarya</taxon>
        <taxon>Ascomycota</taxon>
        <taxon>Pezizomycotina</taxon>
        <taxon>Dothideomycetes</taxon>
        <taxon>Dothideomycetidae</taxon>
        <taxon>Dothideales</taxon>
        <taxon>Saccotheciaceae</taxon>
        <taxon>Aureobasidium</taxon>
    </lineage>
</organism>
<feature type="compositionally biased region" description="Polar residues" evidence="2">
    <location>
        <begin position="316"/>
        <end position="329"/>
    </location>
</feature>
<evidence type="ECO:0000256" key="2">
    <source>
        <dbReference type="SAM" id="MobiDB-lite"/>
    </source>
</evidence>
<gene>
    <name evidence="5" type="ORF">D6D01_05517</name>
</gene>
<dbReference type="PROSITE" id="PS50030">
    <property type="entry name" value="UBA"/>
    <property type="match status" value="1"/>
</dbReference>
<feature type="domain" description="UBA" evidence="3">
    <location>
        <begin position="212"/>
        <end position="257"/>
    </location>
</feature>
<dbReference type="InterPro" id="IPR038508">
    <property type="entry name" value="ArfGAP_dom_sf"/>
</dbReference>
<dbReference type="PROSITE" id="PS50115">
    <property type="entry name" value="ARFGAP"/>
    <property type="match status" value="1"/>
</dbReference>
<feature type="region of interest" description="Disordered" evidence="2">
    <location>
        <begin position="169"/>
        <end position="214"/>
    </location>
</feature>
<feature type="compositionally biased region" description="Low complexity" evidence="2">
    <location>
        <begin position="622"/>
        <end position="633"/>
    </location>
</feature>
<feature type="region of interest" description="Disordered" evidence="2">
    <location>
        <begin position="88"/>
        <end position="108"/>
    </location>
</feature>
<feature type="region of interest" description="Disordered" evidence="2">
    <location>
        <begin position="450"/>
        <end position="552"/>
    </location>
</feature>
<dbReference type="EMBL" id="QZBD01000209">
    <property type="protein sequence ID" value="THY24322.1"/>
    <property type="molecule type" value="Genomic_DNA"/>
</dbReference>
<feature type="compositionally biased region" description="Low complexity" evidence="2">
    <location>
        <begin position="509"/>
        <end position="549"/>
    </location>
</feature>
<name>A0A4S9L6Q7_AURPU</name>
<comment type="caution">
    <text evidence="5">The sequence shown here is derived from an EMBL/GenBank/DDBJ whole genome shotgun (WGS) entry which is preliminary data.</text>
</comment>
<dbReference type="FunFam" id="1.10.220.150:FF:000026">
    <property type="entry name" value="GTPase activating protein for Arf, putative"/>
    <property type="match status" value="1"/>
</dbReference>
<dbReference type="InterPro" id="IPR015940">
    <property type="entry name" value="UBA"/>
</dbReference>